<evidence type="ECO:0000313" key="1">
    <source>
        <dbReference type="EMBL" id="CAG8700176.1"/>
    </source>
</evidence>
<accession>A0A9N9N3J9</accession>
<dbReference type="AlphaFoldDB" id="A0A9N9N3J9"/>
<evidence type="ECO:0000313" key="2">
    <source>
        <dbReference type="Proteomes" id="UP000789570"/>
    </source>
</evidence>
<dbReference type="EMBL" id="CAJVPQ010007754">
    <property type="protein sequence ID" value="CAG8700176.1"/>
    <property type="molecule type" value="Genomic_DNA"/>
</dbReference>
<keyword evidence="2" id="KW-1185">Reference proteome</keyword>
<reference evidence="1" key="1">
    <citation type="submission" date="2021-06" db="EMBL/GenBank/DDBJ databases">
        <authorList>
            <person name="Kallberg Y."/>
            <person name="Tangrot J."/>
            <person name="Rosling A."/>
        </authorList>
    </citation>
    <scope>NUCLEOTIDE SEQUENCE</scope>
    <source>
        <strain evidence="1">UK204</strain>
    </source>
</reference>
<protein>
    <submittedName>
        <fullName evidence="1">3994_t:CDS:1</fullName>
    </submittedName>
</protein>
<dbReference type="Proteomes" id="UP000789570">
    <property type="component" value="Unassembled WGS sequence"/>
</dbReference>
<name>A0A9N9N3J9_9GLOM</name>
<organism evidence="1 2">
    <name type="scientific">Funneliformis caledonium</name>
    <dbReference type="NCBI Taxonomy" id="1117310"/>
    <lineage>
        <taxon>Eukaryota</taxon>
        <taxon>Fungi</taxon>
        <taxon>Fungi incertae sedis</taxon>
        <taxon>Mucoromycota</taxon>
        <taxon>Glomeromycotina</taxon>
        <taxon>Glomeromycetes</taxon>
        <taxon>Glomerales</taxon>
        <taxon>Glomeraceae</taxon>
        <taxon>Funneliformis</taxon>
    </lineage>
</organism>
<sequence>MKHLKRISHTYYASILKLHVRSSKKIQNEEDNESSISSDNSSEYIDNVEGVSYDNVSEYINTESVALMEDVSYDNVSEYINTESVTLAIEEKLKVESSNSYILSEIIINEIN</sequence>
<comment type="caution">
    <text evidence="1">The sequence shown here is derived from an EMBL/GenBank/DDBJ whole genome shotgun (WGS) entry which is preliminary data.</text>
</comment>
<gene>
    <name evidence="1" type="ORF">FCALED_LOCUS13438</name>
</gene>
<proteinExistence type="predicted"/>